<dbReference type="Pfam" id="PF01546">
    <property type="entry name" value="Peptidase_M20"/>
    <property type="match status" value="1"/>
</dbReference>
<dbReference type="Pfam" id="PF07687">
    <property type="entry name" value="M20_dimer"/>
    <property type="match status" value="1"/>
</dbReference>
<dbReference type="Gene3D" id="3.30.70.360">
    <property type="match status" value="1"/>
</dbReference>
<dbReference type="InterPro" id="IPR002933">
    <property type="entry name" value="Peptidase_M20"/>
</dbReference>
<dbReference type="KEGG" id="auh:AWM75_03440"/>
<proteinExistence type="inferred from homology"/>
<keyword evidence="10" id="KW-0862">Zinc</keyword>
<evidence type="ECO:0000256" key="1">
    <source>
        <dbReference type="ARBA" id="ARBA00001941"/>
    </source>
</evidence>
<evidence type="ECO:0000256" key="12">
    <source>
        <dbReference type="ARBA" id="ARBA00023154"/>
    </source>
</evidence>
<dbReference type="InterPro" id="IPR050072">
    <property type="entry name" value="Peptidase_M20A"/>
</dbReference>
<dbReference type="InterPro" id="IPR011650">
    <property type="entry name" value="Peptidase_M20_dimer"/>
</dbReference>
<dbReference type="InterPro" id="IPR001261">
    <property type="entry name" value="ArgE/DapE_CS"/>
</dbReference>
<sequence length="383" mass="42060">MTNEQALTLLQDMLQVDSRGQNEAQVIDIIQPLLEDYDFTCQRVNYGPGRDQLLAVYDSGQAGPIFGIEGHTDVVPVGDEDWQFPPFAGQVHDGKIYGRGACDMKGGLAAAIAAVIRLRQSGYPKQGKIQFIITADEETGLKGAGQLVKAGLVPEIDVLVCAEPTNMQLAIAHKGVNSLSIESIGVSAHSARAHQGINANHKLLDYLEAARKAYHPEDYHDEQLGPSSMQINVLSGGKQINVVPDFAEAIIDMRTVPSQDHDVMLKIFTDLADQIMAADDQANIKVKRLLDLYPLATPADHIFVQAFKEVVDQVRNQDSELTAMDGSTDCAEFMKVLDKTAVVIFGPGDSAHQTDEFISLTDYYQCIEIFEQVYLNWIQKLTN</sequence>
<dbReference type="InterPro" id="IPR036264">
    <property type="entry name" value="Bact_exopeptidase_dim_dom"/>
</dbReference>
<gene>
    <name evidence="15" type="ORF">AWM75_03440</name>
</gene>
<dbReference type="PANTHER" id="PTHR43808">
    <property type="entry name" value="ACETYLORNITHINE DEACETYLASE"/>
    <property type="match status" value="1"/>
</dbReference>
<dbReference type="AlphaFoldDB" id="A0A0X8FM10"/>
<dbReference type="GO" id="GO:0046872">
    <property type="term" value="F:metal ion binding"/>
    <property type="evidence" value="ECO:0007669"/>
    <property type="project" value="UniProtKB-KW"/>
</dbReference>
<dbReference type="GO" id="GO:0009089">
    <property type="term" value="P:lysine biosynthetic process via diaminopimelate"/>
    <property type="evidence" value="ECO:0007669"/>
    <property type="project" value="UniProtKB-UniPathway"/>
</dbReference>
<dbReference type="CDD" id="cd08659">
    <property type="entry name" value="M20_ArgE_DapE-like"/>
    <property type="match status" value="1"/>
</dbReference>
<evidence type="ECO:0000256" key="2">
    <source>
        <dbReference type="ARBA" id="ARBA00001947"/>
    </source>
</evidence>
<dbReference type="Gene3D" id="3.40.630.10">
    <property type="entry name" value="Zn peptidases"/>
    <property type="match status" value="2"/>
</dbReference>
<evidence type="ECO:0000256" key="9">
    <source>
        <dbReference type="ARBA" id="ARBA00022801"/>
    </source>
</evidence>
<dbReference type="InterPro" id="IPR010182">
    <property type="entry name" value="ArgE/DapE"/>
</dbReference>
<evidence type="ECO:0000256" key="3">
    <source>
        <dbReference type="ARBA" id="ARBA00005130"/>
    </source>
</evidence>
<dbReference type="OrthoDB" id="9792335at2"/>
<organism evidence="15 16">
    <name type="scientific">Aerococcus urinaehominis</name>
    <dbReference type="NCBI Taxonomy" id="128944"/>
    <lineage>
        <taxon>Bacteria</taxon>
        <taxon>Bacillati</taxon>
        <taxon>Bacillota</taxon>
        <taxon>Bacilli</taxon>
        <taxon>Lactobacillales</taxon>
        <taxon>Aerococcaceae</taxon>
        <taxon>Aerococcus</taxon>
    </lineage>
</organism>
<dbReference type="SUPFAM" id="SSF53187">
    <property type="entry name" value="Zn-dependent exopeptidases"/>
    <property type="match status" value="1"/>
</dbReference>
<dbReference type="STRING" id="128944.AWM75_03440"/>
<dbReference type="UniPathway" id="UPA00034">
    <property type="reaction ID" value="UER00021"/>
</dbReference>
<dbReference type="NCBIfam" id="TIGR01910">
    <property type="entry name" value="DapE-ArgE"/>
    <property type="match status" value="1"/>
</dbReference>
<reference evidence="15 16" key="1">
    <citation type="journal article" date="2016" name="Genome Announc.">
        <title>Complete Genome Sequences of Aerococcus christensenii CCUG 28831T, Aerococcus sanguinicola CCUG 43001T, Aerococcus urinae CCUG 36881T, Aerococcus urinaeequi CCUG 28094T, Aerococcus urinaehominis CCUG 42038 BT, and Aerococcus viridans CCUG 4311T.</title>
        <authorList>
            <person name="Carkaci D."/>
            <person name="Dargis R."/>
            <person name="Nielsen X.C."/>
            <person name="Skovgaard O."/>
            <person name="Fuursted K."/>
            <person name="Christensen J.J."/>
        </authorList>
    </citation>
    <scope>NUCLEOTIDE SEQUENCE [LARGE SCALE GENOMIC DNA]</scope>
    <source>
        <strain evidence="15 16">CCUG42038B</strain>
    </source>
</reference>
<dbReference type="Proteomes" id="UP000062260">
    <property type="component" value="Chromosome"/>
</dbReference>
<dbReference type="SUPFAM" id="SSF55031">
    <property type="entry name" value="Bacterial exopeptidase dimerisation domain"/>
    <property type="match status" value="1"/>
</dbReference>
<keyword evidence="12" id="KW-0457">Lysine biosynthesis</keyword>
<dbReference type="PANTHER" id="PTHR43808:SF8">
    <property type="entry name" value="PEPTIDASE M20 DIMERISATION DOMAIN-CONTAINING PROTEIN"/>
    <property type="match status" value="1"/>
</dbReference>
<dbReference type="GO" id="GO:0019877">
    <property type="term" value="P:diaminopimelate biosynthetic process"/>
    <property type="evidence" value="ECO:0007669"/>
    <property type="project" value="UniProtKB-KW"/>
</dbReference>
<keyword evidence="9" id="KW-0378">Hydrolase</keyword>
<dbReference type="GO" id="GO:0009014">
    <property type="term" value="F:succinyl-diaminopimelate desuccinylase activity"/>
    <property type="evidence" value="ECO:0007669"/>
    <property type="project" value="UniProtKB-EC"/>
</dbReference>
<evidence type="ECO:0000256" key="7">
    <source>
        <dbReference type="ARBA" id="ARBA00022605"/>
    </source>
</evidence>
<evidence type="ECO:0000256" key="14">
    <source>
        <dbReference type="ARBA" id="ARBA00051301"/>
    </source>
</evidence>
<comment type="cofactor">
    <cofactor evidence="2">
        <name>Zn(2+)</name>
        <dbReference type="ChEBI" id="CHEBI:29105"/>
    </cofactor>
</comment>
<evidence type="ECO:0000256" key="4">
    <source>
        <dbReference type="ARBA" id="ARBA00006247"/>
    </source>
</evidence>
<evidence type="ECO:0000256" key="13">
    <source>
        <dbReference type="ARBA" id="ARBA00023285"/>
    </source>
</evidence>
<evidence type="ECO:0000256" key="6">
    <source>
        <dbReference type="ARBA" id="ARBA00016853"/>
    </source>
</evidence>
<evidence type="ECO:0000313" key="15">
    <source>
        <dbReference type="EMBL" id="AMB99112.1"/>
    </source>
</evidence>
<evidence type="ECO:0000256" key="8">
    <source>
        <dbReference type="ARBA" id="ARBA00022723"/>
    </source>
</evidence>
<evidence type="ECO:0000256" key="11">
    <source>
        <dbReference type="ARBA" id="ARBA00022915"/>
    </source>
</evidence>
<reference evidence="16" key="2">
    <citation type="submission" date="2016-01" db="EMBL/GenBank/DDBJ databases">
        <title>Six Aerococcus type strain genome sequencing and assembly using PacBio and Illumina Hiseq.</title>
        <authorList>
            <person name="Carkaci D."/>
            <person name="Dargis R."/>
            <person name="Nielsen X.C."/>
            <person name="Skovgaard O."/>
            <person name="Fuursted K."/>
            <person name="Christensen J.J."/>
        </authorList>
    </citation>
    <scope>NUCLEOTIDE SEQUENCE [LARGE SCALE GENOMIC DNA]</scope>
    <source>
        <strain evidence="16">CCUG42038B</strain>
    </source>
</reference>
<comment type="catalytic activity">
    <reaction evidence="14">
        <text>N-succinyl-(2S,6S)-2,6-diaminopimelate + H2O = (2S,6S)-2,6-diaminopimelate + succinate</text>
        <dbReference type="Rhea" id="RHEA:22608"/>
        <dbReference type="ChEBI" id="CHEBI:15377"/>
        <dbReference type="ChEBI" id="CHEBI:30031"/>
        <dbReference type="ChEBI" id="CHEBI:57609"/>
        <dbReference type="ChEBI" id="CHEBI:58087"/>
        <dbReference type="EC" id="3.5.1.18"/>
    </reaction>
</comment>
<dbReference type="RefSeq" id="WP_067978246.1">
    <property type="nucleotide sequence ID" value="NZ_CP014163.1"/>
</dbReference>
<keyword evidence="13" id="KW-0170">Cobalt</keyword>
<dbReference type="EC" id="3.5.1.18" evidence="5"/>
<name>A0A0X8FM10_9LACT</name>
<keyword evidence="7" id="KW-0028">Amino-acid biosynthesis</keyword>
<accession>A0A0X8FM10</accession>
<comment type="similarity">
    <text evidence="4">Belongs to the peptidase M20A family.</text>
</comment>
<evidence type="ECO:0000313" key="16">
    <source>
        <dbReference type="Proteomes" id="UP000062260"/>
    </source>
</evidence>
<dbReference type="EMBL" id="CP014163">
    <property type="protein sequence ID" value="AMB99112.1"/>
    <property type="molecule type" value="Genomic_DNA"/>
</dbReference>
<keyword evidence="11" id="KW-0220">Diaminopimelate biosynthesis</keyword>
<comment type="cofactor">
    <cofactor evidence="1">
        <name>Co(2+)</name>
        <dbReference type="ChEBI" id="CHEBI:48828"/>
    </cofactor>
</comment>
<keyword evidence="8" id="KW-0479">Metal-binding</keyword>
<keyword evidence="16" id="KW-1185">Reference proteome</keyword>
<comment type="pathway">
    <text evidence="3">Amino-acid biosynthesis; L-lysine biosynthesis via DAP pathway; LL-2,6-diaminopimelate from (S)-tetrahydrodipicolinate (succinylase route): step 3/3.</text>
</comment>
<dbReference type="NCBIfam" id="NF006365">
    <property type="entry name" value="PRK08588.1"/>
    <property type="match status" value="1"/>
</dbReference>
<dbReference type="PROSITE" id="PS00759">
    <property type="entry name" value="ARGE_DAPE_CPG2_2"/>
    <property type="match status" value="1"/>
</dbReference>
<evidence type="ECO:0000256" key="5">
    <source>
        <dbReference type="ARBA" id="ARBA00011921"/>
    </source>
</evidence>
<protein>
    <recommendedName>
        <fullName evidence="6">Probable succinyl-diaminopimelate desuccinylase</fullName>
        <ecNumber evidence="5">3.5.1.18</ecNumber>
    </recommendedName>
</protein>
<evidence type="ECO:0000256" key="10">
    <source>
        <dbReference type="ARBA" id="ARBA00022833"/>
    </source>
</evidence>